<proteinExistence type="inferred from homology"/>
<dbReference type="RefSeq" id="WP_310799462.1">
    <property type="nucleotide sequence ID" value="NZ_CP123872.1"/>
</dbReference>
<dbReference type="EMBL" id="CP123872">
    <property type="protein sequence ID" value="WND03609.1"/>
    <property type="molecule type" value="Genomic_DNA"/>
</dbReference>
<feature type="chain" id="PRO_5041485642" evidence="2">
    <location>
        <begin position="25"/>
        <end position="374"/>
    </location>
</feature>
<dbReference type="InterPro" id="IPR038673">
    <property type="entry name" value="OprB_sf"/>
</dbReference>
<dbReference type="GO" id="GO:0008643">
    <property type="term" value="P:carbohydrate transport"/>
    <property type="evidence" value="ECO:0007669"/>
    <property type="project" value="InterPro"/>
</dbReference>
<evidence type="ECO:0000256" key="2">
    <source>
        <dbReference type="RuleBase" id="RU363072"/>
    </source>
</evidence>
<organism evidence="3 4">
    <name type="scientific">Temperatibacter marinus</name>
    <dbReference type="NCBI Taxonomy" id="1456591"/>
    <lineage>
        <taxon>Bacteria</taxon>
        <taxon>Pseudomonadati</taxon>
        <taxon>Pseudomonadota</taxon>
        <taxon>Alphaproteobacteria</taxon>
        <taxon>Kordiimonadales</taxon>
        <taxon>Temperatibacteraceae</taxon>
        <taxon>Temperatibacter</taxon>
    </lineage>
</organism>
<dbReference type="InterPro" id="IPR007049">
    <property type="entry name" value="Carb-sel_porin_OprB"/>
</dbReference>
<protein>
    <submittedName>
        <fullName evidence="3">Carbohydrate porin</fullName>
    </submittedName>
</protein>
<dbReference type="InterPro" id="IPR052932">
    <property type="entry name" value="OprB_Porin"/>
</dbReference>
<feature type="signal peptide" evidence="2">
    <location>
        <begin position="1"/>
        <end position="24"/>
    </location>
</feature>
<keyword evidence="4" id="KW-1185">Reference proteome</keyword>
<evidence type="ECO:0000313" key="3">
    <source>
        <dbReference type="EMBL" id="WND03609.1"/>
    </source>
</evidence>
<dbReference type="KEGG" id="tmk:QGN29_04380"/>
<dbReference type="Pfam" id="PF04966">
    <property type="entry name" value="OprB"/>
    <property type="match status" value="1"/>
</dbReference>
<dbReference type="PANTHER" id="PTHR37944">
    <property type="entry name" value="PORIN B"/>
    <property type="match status" value="1"/>
</dbReference>
<evidence type="ECO:0000313" key="4">
    <source>
        <dbReference type="Proteomes" id="UP001268683"/>
    </source>
</evidence>
<sequence>MTYKNAFTTLVCIAAMSYSTALVANDLEEVGIDLGGSYEVGLQAAPLGSDAGGSSKQRFTLNLKADMNKLLGLENGTLFFQYQNHNGEHGVNNIFDIQQFDGLDDPEYDRIHMFWYQHVFLDGAVRVKIGKVEPKSEFFAPENARNHLGFSTERSPTIIAQGPPSMSINTFLKLSDSFTFAMGVYDASWNSGRDENTFKLHNFFDANEFAIFLEGRYTWEQGINGLPGGVKLGGWRLEGDRDRFSGRTVDGTDGYYVVYDQTLTENGIGVYAQYGHADKRVSALSRHVGLGMQWKGPFQSRENDVFGAGLSTVKFSDVSASPFSKGSETAYELFYKAPITDWFTLQFDVQAINNPGGQGAEDVVVSVLRGTFSF</sequence>
<dbReference type="AlphaFoldDB" id="A0AA52HA50"/>
<gene>
    <name evidence="3" type="ORF">QGN29_04380</name>
</gene>
<reference evidence="3" key="1">
    <citation type="submission" date="2023-04" db="EMBL/GenBank/DDBJ databases">
        <title>Complete genome sequence of Temperatibacter marinus.</title>
        <authorList>
            <person name="Rong J.-C."/>
            <person name="Yi M.-L."/>
            <person name="Zhao Q."/>
        </authorList>
    </citation>
    <scope>NUCLEOTIDE SEQUENCE</scope>
    <source>
        <strain evidence="3">NBRC 110045</strain>
    </source>
</reference>
<accession>A0AA52HA50</accession>
<dbReference type="GO" id="GO:0016020">
    <property type="term" value="C:membrane"/>
    <property type="evidence" value="ECO:0007669"/>
    <property type="project" value="InterPro"/>
</dbReference>
<dbReference type="Proteomes" id="UP001268683">
    <property type="component" value="Chromosome"/>
</dbReference>
<dbReference type="GO" id="GO:0015288">
    <property type="term" value="F:porin activity"/>
    <property type="evidence" value="ECO:0007669"/>
    <property type="project" value="InterPro"/>
</dbReference>
<dbReference type="PANTHER" id="PTHR37944:SF1">
    <property type="entry name" value="PORIN B"/>
    <property type="match status" value="1"/>
</dbReference>
<name>A0AA52HA50_9PROT</name>
<comment type="similarity">
    <text evidence="1 2">Belongs to the OprB family.</text>
</comment>
<keyword evidence="2" id="KW-0732">Signal</keyword>
<dbReference type="Gene3D" id="2.40.160.180">
    <property type="entry name" value="Carbohydrate-selective porin OprB"/>
    <property type="match status" value="1"/>
</dbReference>
<evidence type="ECO:0000256" key="1">
    <source>
        <dbReference type="ARBA" id="ARBA00008769"/>
    </source>
</evidence>